<keyword evidence="2" id="KW-1185">Reference proteome</keyword>
<dbReference type="EMBL" id="SDWW01000037">
    <property type="protein sequence ID" value="RYV50299.1"/>
    <property type="molecule type" value="Genomic_DNA"/>
</dbReference>
<dbReference type="SUPFAM" id="SSF54637">
    <property type="entry name" value="Thioesterase/thiol ester dehydrase-isomerase"/>
    <property type="match status" value="1"/>
</dbReference>
<evidence type="ECO:0000313" key="2">
    <source>
        <dbReference type="Proteomes" id="UP000293764"/>
    </source>
</evidence>
<evidence type="ECO:0000313" key="1">
    <source>
        <dbReference type="EMBL" id="RYV50299.1"/>
    </source>
</evidence>
<name>A0A4Q5MXE2_9MICO</name>
<sequence>MNRLLRLAWIVARARLDARRAGWQADSPFVPRRTALRVLPNDLDLLRHMNNGVYLSLMDLGRVDMMLRTGVHAAVSAQGWYPVVVGESIRFRRSLQLWERFEIETRVLGWDDRVVYLEQVFERRRPSGDVEVVAEAIVAARFLARTGGGVPAPDVAESFGADRVSPELPDEVSTWSRAIRLT</sequence>
<dbReference type="InterPro" id="IPR029069">
    <property type="entry name" value="HotDog_dom_sf"/>
</dbReference>
<dbReference type="OrthoDB" id="3727779at2"/>
<gene>
    <name evidence="1" type="ORF">EUA98_14365</name>
</gene>
<dbReference type="AlphaFoldDB" id="A0A4Q5MXE2"/>
<reference evidence="1 2" key="1">
    <citation type="submission" date="2019-01" db="EMBL/GenBank/DDBJ databases">
        <title>Novel species of Cellulomonas.</title>
        <authorList>
            <person name="Liu Q."/>
            <person name="Xin Y.-H."/>
        </authorList>
    </citation>
    <scope>NUCLEOTIDE SEQUENCE [LARGE SCALE GENOMIC DNA]</scope>
    <source>
        <strain evidence="1 2">HLT2-17</strain>
    </source>
</reference>
<comment type="caution">
    <text evidence="1">The sequence shown here is derived from an EMBL/GenBank/DDBJ whole genome shotgun (WGS) entry which is preliminary data.</text>
</comment>
<proteinExistence type="predicted"/>
<dbReference type="Gene3D" id="3.10.129.10">
    <property type="entry name" value="Hotdog Thioesterase"/>
    <property type="match status" value="1"/>
</dbReference>
<dbReference type="Proteomes" id="UP000293764">
    <property type="component" value="Unassembled WGS sequence"/>
</dbReference>
<protein>
    <submittedName>
        <fullName evidence="1">Thioesterase</fullName>
    </submittedName>
</protein>
<organism evidence="1 2">
    <name type="scientific">Pengzhenrongella frigida</name>
    <dbReference type="NCBI Taxonomy" id="1259133"/>
    <lineage>
        <taxon>Bacteria</taxon>
        <taxon>Bacillati</taxon>
        <taxon>Actinomycetota</taxon>
        <taxon>Actinomycetes</taxon>
        <taxon>Micrococcales</taxon>
        <taxon>Pengzhenrongella</taxon>
    </lineage>
</organism>
<dbReference type="Pfam" id="PF13279">
    <property type="entry name" value="4HBT_2"/>
    <property type="match status" value="1"/>
</dbReference>
<accession>A0A4Q5MXE2</accession>
<dbReference type="CDD" id="cd00586">
    <property type="entry name" value="4HBT"/>
    <property type="match status" value="1"/>
</dbReference>
<dbReference type="PANTHER" id="PTHR12475">
    <property type="match status" value="1"/>
</dbReference>
<dbReference type="PANTHER" id="PTHR12475:SF4">
    <property type="entry name" value="PROTEIN THEM6"/>
    <property type="match status" value="1"/>
</dbReference>
<dbReference type="InterPro" id="IPR051490">
    <property type="entry name" value="THEM6_lcsJ_thioesterase"/>
</dbReference>
<dbReference type="RefSeq" id="WP_130103380.1">
    <property type="nucleotide sequence ID" value="NZ_SDWW01000037.1"/>
</dbReference>